<dbReference type="GO" id="GO:0043023">
    <property type="term" value="F:ribosomal large subunit binding"/>
    <property type="evidence" value="ECO:0007669"/>
    <property type="project" value="TreeGrafter"/>
</dbReference>
<sequence length="116" mass="13282">MTDLTGTMPQLIAAAASDKKAFDIQILDMRNITLITDYFIICSANSTTQAKAIADHVDEKLAEQGFKTLRREGYSEARWILLDFGGCVVHIFLDDERRFYNIERLWGEAKTQLYDE</sequence>
<dbReference type="GO" id="GO:0017148">
    <property type="term" value="P:negative regulation of translation"/>
    <property type="evidence" value="ECO:0007669"/>
    <property type="project" value="TreeGrafter"/>
</dbReference>
<dbReference type="Pfam" id="PF02410">
    <property type="entry name" value="RsfS"/>
    <property type="match status" value="1"/>
</dbReference>
<dbReference type="AlphaFoldDB" id="A0A644TBX6"/>
<gene>
    <name evidence="2" type="primary">rsfS_6</name>
    <name evidence="2" type="ORF">SDC9_09008</name>
</gene>
<reference evidence="2" key="1">
    <citation type="submission" date="2019-08" db="EMBL/GenBank/DDBJ databases">
        <authorList>
            <person name="Kucharzyk K."/>
            <person name="Murdoch R.W."/>
            <person name="Higgins S."/>
            <person name="Loffler F."/>
        </authorList>
    </citation>
    <scope>NUCLEOTIDE SEQUENCE</scope>
</reference>
<dbReference type="InterPro" id="IPR004394">
    <property type="entry name" value="Iojap/RsfS/C7orf30"/>
</dbReference>
<dbReference type="GO" id="GO:0090071">
    <property type="term" value="P:negative regulation of ribosome biogenesis"/>
    <property type="evidence" value="ECO:0007669"/>
    <property type="project" value="TreeGrafter"/>
</dbReference>
<dbReference type="InterPro" id="IPR043519">
    <property type="entry name" value="NT_sf"/>
</dbReference>
<organism evidence="2">
    <name type="scientific">bioreactor metagenome</name>
    <dbReference type="NCBI Taxonomy" id="1076179"/>
    <lineage>
        <taxon>unclassified sequences</taxon>
        <taxon>metagenomes</taxon>
        <taxon>ecological metagenomes</taxon>
    </lineage>
</organism>
<name>A0A644TBX6_9ZZZZ</name>
<evidence type="ECO:0000256" key="1">
    <source>
        <dbReference type="ARBA" id="ARBA00010574"/>
    </source>
</evidence>
<evidence type="ECO:0000313" key="2">
    <source>
        <dbReference type="EMBL" id="MPL63381.1"/>
    </source>
</evidence>
<dbReference type="PANTHER" id="PTHR21043">
    <property type="entry name" value="IOJAP SUPERFAMILY ORTHOLOG"/>
    <property type="match status" value="1"/>
</dbReference>
<comment type="similarity">
    <text evidence="1">Belongs to the Iojap/RsfS family.</text>
</comment>
<proteinExistence type="inferred from homology"/>
<dbReference type="EMBL" id="VSSQ01000021">
    <property type="protein sequence ID" value="MPL63381.1"/>
    <property type="molecule type" value="Genomic_DNA"/>
</dbReference>
<dbReference type="SUPFAM" id="SSF81301">
    <property type="entry name" value="Nucleotidyltransferase"/>
    <property type="match status" value="1"/>
</dbReference>
<protein>
    <submittedName>
        <fullName evidence="2">Ribosomal silencing factor RsfS</fullName>
    </submittedName>
</protein>
<dbReference type="PANTHER" id="PTHR21043:SF0">
    <property type="entry name" value="MITOCHONDRIAL ASSEMBLY OF RIBOSOMAL LARGE SUBUNIT PROTEIN 1"/>
    <property type="match status" value="1"/>
</dbReference>
<dbReference type="Gene3D" id="3.30.460.10">
    <property type="entry name" value="Beta Polymerase, domain 2"/>
    <property type="match status" value="1"/>
</dbReference>
<comment type="caution">
    <text evidence="2">The sequence shown here is derived from an EMBL/GenBank/DDBJ whole genome shotgun (WGS) entry which is preliminary data.</text>
</comment>
<dbReference type="NCBIfam" id="TIGR00090">
    <property type="entry name" value="rsfS_iojap_ybeB"/>
    <property type="match status" value="1"/>
</dbReference>
<dbReference type="HAMAP" id="MF_01477">
    <property type="entry name" value="Iojap_RsfS"/>
    <property type="match status" value="1"/>
</dbReference>
<accession>A0A644TBX6</accession>